<organism evidence="2 3">
    <name type="scientific">Rhizophagus irregularis</name>
    <dbReference type="NCBI Taxonomy" id="588596"/>
    <lineage>
        <taxon>Eukaryota</taxon>
        <taxon>Fungi</taxon>
        <taxon>Fungi incertae sedis</taxon>
        <taxon>Mucoromycota</taxon>
        <taxon>Glomeromycotina</taxon>
        <taxon>Glomeromycetes</taxon>
        <taxon>Glomerales</taxon>
        <taxon>Glomeraceae</taxon>
        <taxon>Rhizophagus</taxon>
    </lineage>
</organism>
<evidence type="ECO:0000313" key="3">
    <source>
        <dbReference type="Proteomes" id="UP000232722"/>
    </source>
</evidence>
<keyword evidence="1" id="KW-0175">Coiled coil</keyword>
<proteinExistence type="predicted"/>
<evidence type="ECO:0000256" key="1">
    <source>
        <dbReference type="SAM" id="Coils"/>
    </source>
</evidence>
<dbReference type="VEuPathDB" id="FungiDB:RhiirFUN_024839"/>
<dbReference type="Proteomes" id="UP000232722">
    <property type="component" value="Unassembled WGS sequence"/>
</dbReference>
<dbReference type="AlphaFoldDB" id="A0A2N0NKZ8"/>
<accession>A0A2N0NKZ8</accession>
<dbReference type="EMBL" id="LLXJ01004975">
    <property type="protein sequence ID" value="PKB95245.1"/>
    <property type="molecule type" value="Genomic_DNA"/>
</dbReference>
<reference evidence="2 3" key="1">
    <citation type="submission" date="2016-04" db="EMBL/GenBank/DDBJ databases">
        <title>Genome analyses suggest a sexual origin of heterokaryosis in a supposedly ancient asexual fungus.</title>
        <authorList>
            <person name="Ropars J."/>
            <person name="Sedzielewska K."/>
            <person name="Noel J."/>
            <person name="Charron P."/>
            <person name="Farinelli L."/>
            <person name="Marton T."/>
            <person name="Kruger M."/>
            <person name="Pelin A."/>
            <person name="Brachmann A."/>
            <person name="Corradi N."/>
        </authorList>
    </citation>
    <scope>NUCLEOTIDE SEQUENCE [LARGE SCALE GENOMIC DNA]</scope>
    <source>
        <strain evidence="2 3">A5</strain>
    </source>
</reference>
<dbReference type="VEuPathDB" id="FungiDB:FUN_001410"/>
<evidence type="ECO:0000313" key="2">
    <source>
        <dbReference type="EMBL" id="PKB95245.1"/>
    </source>
</evidence>
<gene>
    <name evidence="2" type="ORF">RhiirA5_437082</name>
</gene>
<dbReference type="VEuPathDB" id="FungiDB:RhiirA1_439140"/>
<name>A0A2N0NKZ8_9GLOM</name>
<dbReference type="VEuPathDB" id="FungiDB:RhiirFUN_018005"/>
<dbReference type="VEuPathDB" id="FungiDB:FUN_018234"/>
<feature type="coiled-coil region" evidence="1">
    <location>
        <begin position="4"/>
        <end position="38"/>
    </location>
</feature>
<reference evidence="2 3" key="2">
    <citation type="submission" date="2017-09" db="EMBL/GenBank/DDBJ databases">
        <title>Extensive intraspecific genome diversity in a model arbuscular mycorrhizal fungus.</title>
        <authorList>
            <person name="Chen E.C."/>
            <person name="Morin E."/>
            <person name="Beaudet D."/>
            <person name="Noel J."/>
            <person name="Ndikumana S."/>
            <person name="Charron P."/>
            <person name="St-Onge C."/>
            <person name="Giorgi J."/>
            <person name="Grigoriev I.V."/>
            <person name="Roux C."/>
            <person name="Martin F.M."/>
            <person name="Corradi N."/>
        </authorList>
    </citation>
    <scope>NUCLEOTIDE SEQUENCE [LARGE SCALE GENOMIC DNA]</scope>
    <source>
        <strain evidence="2 3">A5</strain>
    </source>
</reference>
<protein>
    <submittedName>
        <fullName evidence="2">Uncharacterized protein</fullName>
    </submittedName>
</protein>
<dbReference type="VEuPathDB" id="FungiDB:RhiirA1_543503"/>
<comment type="caution">
    <text evidence="2">The sequence shown here is derived from an EMBL/GenBank/DDBJ whole genome shotgun (WGS) entry which is preliminary data.</text>
</comment>
<sequence length="389" mass="45764">MDENAKVKAENIKLRCALEEHEARFMRLEQRDKEKTNLIAKMDDDIKEIKQSSANASSLRTPTIFTFNSNVCKPIHTETKSLEYKETDDFLDRYIRKGNHDVNESNTITVNIVYDQEKISLEDSVQKMAERLNEDVSQRESNSDSREFINIEFIDREHSNSLLVTEELAYLFHQASHEEDKNLKDKTVRSQIYNKIKPYLLDISDEYLQISSDIFQASVSSAFQSKPAYDYSYFRNKILDQYPNLYRECHDDKEIEDWHTKLIGLPSILTDKIHLKLYKRYKKEIKNELYQLSEVIISISEKPQVSDFKPIPFEAKSNPELIIKSMIKHFLYLKFQNSFRRIDNYDFASSQPNQLPYDPELAKLYSQDKLEYCLTCNTSSNKLKFAIVA</sequence>